<dbReference type="InterPro" id="IPR003439">
    <property type="entry name" value="ABC_transporter-like_ATP-bd"/>
</dbReference>
<keyword evidence="5" id="KW-0547">Nucleotide-binding</keyword>
<protein>
    <submittedName>
        <fullName evidence="12">ABC transporter</fullName>
    </submittedName>
</protein>
<dbReference type="GO" id="GO:0005524">
    <property type="term" value="F:ATP binding"/>
    <property type="evidence" value="ECO:0007669"/>
    <property type="project" value="UniProtKB-KW"/>
</dbReference>
<keyword evidence="13" id="KW-1185">Reference proteome</keyword>
<dbReference type="InterPro" id="IPR029481">
    <property type="entry name" value="ABC_trans_N"/>
</dbReference>
<dbReference type="InParanoid" id="W4KDB9"/>
<accession>W4KDB9</accession>
<dbReference type="KEGG" id="hir:HETIRDRAFT_170215"/>
<organism evidence="12 13">
    <name type="scientific">Heterobasidion irregulare (strain TC 32-1)</name>
    <dbReference type="NCBI Taxonomy" id="747525"/>
    <lineage>
        <taxon>Eukaryota</taxon>
        <taxon>Fungi</taxon>
        <taxon>Dikarya</taxon>
        <taxon>Basidiomycota</taxon>
        <taxon>Agaricomycotina</taxon>
        <taxon>Agaricomycetes</taxon>
        <taxon>Russulales</taxon>
        <taxon>Bondarzewiaceae</taxon>
        <taxon>Heterobasidion</taxon>
        <taxon>Heterobasidion annosum species complex</taxon>
    </lineage>
</organism>
<dbReference type="GeneID" id="20668269"/>
<evidence type="ECO:0000313" key="12">
    <source>
        <dbReference type="EMBL" id="ETW83754.1"/>
    </source>
</evidence>
<dbReference type="CDD" id="cd03233">
    <property type="entry name" value="ABCG_PDR_domain1"/>
    <property type="match status" value="1"/>
</dbReference>
<evidence type="ECO:0000256" key="4">
    <source>
        <dbReference type="ARBA" id="ARBA00022692"/>
    </source>
</evidence>
<feature type="region of interest" description="Disordered" evidence="9">
    <location>
        <begin position="1"/>
        <end position="27"/>
    </location>
</feature>
<keyword evidence="8 10" id="KW-0472">Membrane</keyword>
<feature type="transmembrane region" description="Helical" evidence="10">
    <location>
        <begin position="560"/>
        <end position="586"/>
    </location>
</feature>
<dbReference type="InterPro" id="IPR027417">
    <property type="entry name" value="P-loop_NTPase"/>
</dbReference>
<comment type="similarity">
    <text evidence="2">Belongs to the ABC transporter superfamily. ABCG family. PDR (TC 3.A.1.205) subfamily.</text>
</comment>
<dbReference type="InterPro" id="IPR034001">
    <property type="entry name" value="ABCG_PDR_1"/>
</dbReference>
<dbReference type="FunFam" id="3.40.50.300:FF:000054">
    <property type="entry name" value="ABC multidrug transporter atrF"/>
    <property type="match status" value="1"/>
</dbReference>
<dbReference type="eggNOG" id="KOG0065">
    <property type="taxonomic scope" value="Eukaryota"/>
</dbReference>
<feature type="domain" description="ABC transporter" evidence="11">
    <location>
        <begin position="122"/>
        <end position="373"/>
    </location>
</feature>
<comment type="subcellular location">
    <subcellularLocation>
        <location evidence="1">Membrane</location>
        <topology evidence="1">Multi-pass membrane protein</topology>
    </subcellularLocation>
</comment>
<feature type="transmembrane region" description="Helical" evidence="10">
    <location>
        <begin position="1420"/>
        <end position="1438"/>
    </location>
</feature>
<keyword evidence="7 10" id="KW-1133">Transmembrane helix</keyword>
<feature type="transmembrane region" description="Helical" evidence="10">
    <location>
        <begin position="1229"/>
        <end position="1251"/>
    </location>
</feature>
<evidence type="ECO:0000256" key="5">
    <source>
        <dbReference type="ARBA" id="ARBA00022741"/>
    </source>
</evidence>
<dbReference type="InterPro" id="IPR013525">
    <property type="entry name" value="ABC2_TM"/>
</dbReference>
<evidence type="ECO:0000256" key="3">
    <source>
        <dbReference type="ARBA" id="ARBA00022448"/>
    </source>
</evidence>
<dbReference type="PANTHER" id="PTHR19241">
    <property type="entry name" value="ATP-BINDING CASSETTE TRANSPORTER"/>
    <property type="match status" value="1"/>
</dbReference>
<feature type="transmembrane region" description="Helical" evidence="10">
    <location>
        <begin position="1154"/>
        <end position="1175"/>
    </location>
</feature>
<dbReference type="Gene3D" id="3.40.50.300">
    <property type="entry name" value="P-loop containing nucleotide triphosphate hydrolases"/>
    <property type="match status" value="2"/>
</dbReference>
<dbReference type="Pfam" id="PF01061">
    <property type="entry name" value="ABC2_membrane"/>
    <property type="match status" value="2"/>
</dbReference>
<feature type="transmembrane region" description="Helical" evidence="10">
    <location>
        <begin position="1187"/>
        <end position="1208"/>
    </location>
</feature>
<gene>
    <name evidence="12" type="ORF">HETIRDRAFT_170215</name>
</gene>
<dbReference type="Pfam" id="PF00005">
    <property type="entry name" value="ABC_tran"/>
    <property type="match status" value="2"/>
</dbReference>
<keyword evidence="4 10" id="KW-0812">Transmembrane</keyword>
<evidence type="ECO:0000256" key="1">
    <source>
        <dbReference type="ARBA" id="ARBA00004141"/>
    </source>
</evidence>
<dbReference type="InterPro" id="IPR034003">
    <property type="entry name" value="ABCG_PDR_2"/>
</dbReference>
<dbReference type="Pfam" id="PF14510">
    <property type="entry name" value="ABC_trans_N"/>
    <property type="match status" value="1"/>
</dbReference>
<dbReference type="InterPro" id="IPR010929">
    <property type="entry name" value="PDR_CDR_ABC"/>
</dbReference>
<evidence type="ECO:0000256" key="6">
    <source>
        <dbReference type="ARBA" id="ARBA00022840"/>
    </source>
</evidence>
<evidence type="ECO:0000313" key="13">
    <source>
        <dbReference type="Proteomes" id="UP000030671"/>
    </source>
</evidence>
<feature type="transmembrane region" description="Helical" evidence="10">
    <location>
        <begin position="1263"/>
        <end position="1280"/>
    </location>
</feature>
<dbReference type="GO" id="GO:0016020">
    <property type="term" value="C:membrane"/>
    <property type="evidence" value="ECO:0007669"/>
    <property type="project" value="UniProtKB-SubCell"/>
</dbReference>
<evidence type="ECO:0000256" key="9">
    <source>
        <dbReference type="SAM" id="MobiDB-lite"/>
    </source>
</evidence>
<dbReference type="HOGENOM" id="CLU_000604_35_0_1"/>
<evidence type="ECO:0000259" key="11">
    <source>
        <dbReference type="PROSITE" id="PS50893"/>
    </source>
</evidence>
<feature type="transmembrane region" description="Helical" evidence="10">
    <location>
        <begin position="486"/>
        <end position="504"/>
    </location>
</feature>
<dbReference type="GO" id="GO:0016887">
    <property type="term" value="F:ATP hydrolysis activity"/>
    <property type="evidence" value="ECO:0007669"/>
    <property type="project" value="InterPro"/>
</dbReference>
<dbReference type="InterPro" id="IPR043926">
    <property type="entry name" value="ABCG_dom"/>
</dbReference>
<dbReference type="Proteomes" id="UP000030671">
    <property type="component" value="Unassembled WGS sequence"/>
</dbReference>
<dbReference type="SMART" id="SM00382">
    <property type="entry name" value="AAA"/>
    <property type="match status" value="2"/>
</dbReference>
<dbReference type="Pfam" id="PF06422">
    <property type="entry name" value="PDR_CDR"/>
    <property type="match status" value="1"/>
</dbReference>
<dbReference type="GO" id="GO:0140359">
    <property type="term" value="F:ABC-type transporter activity"/>
    <property type="evidence" value="ECO:0007669"/>
    <property type="project" value="InterPro"/>
</dbReference>
<sequence>MADHPDNQSTRGVRLPDRHISSPSGVSVHEVTHDLVPDLPHIARRPHHTSPKRTESFGSDATLFGVDAPFDFEKVVLEAAKRYVASGIRTRELGVMFKDLCVIGLGSSVSYQATFSSLFNPVHAWNALKNWRNPSLRTILTGFEGIVRPGEMLLVLGNPGSGCSTFLKTLANQRGEYHSVQGDVRYDSFTPEYIAKHFRGDVVYCPEDDDHFPTLSVDDTLQFAAKMRTPQHRIDNMSRKQFIHDITTVLQTTFGLLHVRKTPVGDAAIRGVSGGEKKRVSITEMLATRALIGAWDNSTRGLDASTALEFARTLRIATKTACLSTIVSIYQAGESLYGQFDKVCVIYEGRMAYYGRADRAKQYFMDLGFEPMARQTTADFLVTVTNPDVRITRPGFENRVPRTAEEFAERFLVSNASADNRADMKAYEAEFIGQEPRALAYKQSAWAERARTHNKSSPYTISISMQIKAVVARRMQILKGSWLQEAIRIGAFLFESIIVGTVFYKTPGNTSAYFSRGGVLFFALLFATLTSMAEIPTLFSQRPIVLRHLKAAMYHPFIEAIAITVVDIPITLLSMLIFCVVLYFLVGLQSTAGQFFVFFLFTSAMTWTMKTVFRAIAAAFDSPAPAQSVAGVVFLGAAFYTGYTLPKPSMIGALKWLTYINPLRYGFEGLMTNEFHTLDGACSTLVPSGPGYENVSLANQVCTIVGSLPGQGVVDGGRFLELSYGYSNRYLWRNFGIVCAFGLFFFFLFLLFTEINTSASRNASVLLFKRGSRSPLTPTSGVKADEEKGRTEEYTPRLVKTKYTAEKASRGVLLSNEIFTWHGLQYDVPVAGGNIRRLLDNVSGYVAPGNLTALMGESGAGKTTLLNVLAQRFTTGVVAGDIFVNGELLPVDFQAQTGYCQQTDTHLPTATVREALLFSAKLRQPPSVPLAEKEAYVDTVLEMCGLEAFADAIVGSLGVEQRKRTTIGVELAANPKFLLFLDEPTSGLDARSAFAIMKFLRSLADRGLAILCTIHQPSSELFQMFDRLLLLRKGGQTVYFGDIGENASTLLRYFENNGGDLCPSEANPAEYILEVIGAGATASKEKADGWHAIWEHSKEAEQVHHELDNIVNAGRGYSLAAIQKHSEYSTNWSYQTTTLLTRELQRHWRDPNYLLSKMLLNVAGGLFIGFTFYQAKDSIQGTQNKLFSIFISTVLGLPLANQIQVPFLETRAIYLVRERPSRMYSWSAFLTAQILGEIPFNIAGSSLYFLTWYWTVGFPTDRAGYTYLMLGIIYPLYYTTLSQGVAAMSPNIEISALLFSFFFSFAFIMNGVLQPFQHLGWWKWMYRVSPLTYFLEGVFGQSAGNLEVNCAAVEFVTVEPPLGETCVQYLAQFMTTAGGYLTNPDANAHCQYCSVRTTDQFMEASFNIFPSHHWRDFGLMWVYVAVNILIIYAMTYVFHIRRPGNPINFARRIFSRRTS</sequence>
<evidence type="ECO:0000256" key="8">
    <source>
        <dbReference type="ARBA" id="ARBA00023136"/>
    </source>
</evidence>
<feature type="transmembrane region" description="Helical" evidence="10">
    <location>
        <begin position="1292"/>
        <end position="1313"/>
    </location>
</feature>
<dbReference type="Pfam" id="PF19055">
    <property type="entry name" value="ABC2_membrane_7"/>
    <property type="match status" value="1"/>
</dbReference>
<feature type="transmembrane region" description="Helical" evidence="10">
    <location>
        <begin position="519"/>
        <end position="539"/>
    </location>
</feature>
<feature type="transmembrane region" description="Helical" evidence="10">
    <location>
        <begin position="730"/>
        <end position="752"/>
    </location>
</feature>
<name>W4KDB9_HETIT</name>
<dbReference type="InterPro" id="IPR003593">
    <property type="entry name" value="AAA+_ATPase"/>
</dbReference>
<proteinExistence type="inferred from homology"/>
<feature type="transmembrane region" description="Helical" evidence="10">
    <location>
        <begin position="592"/>
        <end position="613"/>
    </location>
</feature>
<dbReference type="PROSITE" id="PS50893">
    <property type="entry name" value="ABC_TRANSPORTER_2"/>
    <property type="match status" value="2"/>
</dbReference>
<dbReference type="RefSeq" id="XP_009543506.1">
    <property type="nucleotide sequence ID" value="XM_009545211.1"/>
</dbReference>
<dbReference type="SUPFAM" id="SSF52540">
    <property type="entry name" value="P-loop containing nucleoside triphosphate hydrolases"/>
    <property type="match status" value="2"/>
</dbReference>
<evidence type="ECO:0000256" key="10">
    <source>
        <dbReference type="SAM" id="Phobius"/>
    </source>
</evidence>
<evidence type="ECO:0000256" key="2">
    <source>
        <dbReference type="ARBA" id="ARBA00006012"/>
    </source>
</evidence>
<reference evidence="12 13" key="1">
    <citation type="journal article" date="2012" name="New Phytol.">
        <title>Insight into trade-off between wood decay and parasitism from the genome of a fungal forest pathogen.</title>
        <authorList>
            <person name="Olson A."/>
            <person name="Aerts A."/>
            <person name="Asiegbu F."/>
            <person name="Belbahri L."/>
            <person name="Bouzid O."/>
            <person name="Broberg A."/>
            <person name="Canback B."/>
            <person name="Coutinho P.M."/>
            <person name="Cullen D."/>
            <person name="Dalman K."/>
            <person name="Deflorio G."/>
            <person name="van Diepen L.T."/>
            <person name="Dunand C."/>
            <person name="Duplessis S."/>
            <person name="Durling M."/>
            <person name="Gonthier P."/>
            <person name="Grimwood J."/>
            <person name="Fossdal C.G."/>
            <person name="Hansson D."/>
            <person name="Henrissat B."/>
            <person name="Hietala A."/>
            <person name="Himmelstrand K."/>
            <person name="Hoffmeister D."/>
            <person name="Hogberg N."/>
            <person name="James T.Y."/>
            <person name="Karlsson M."/>
            <person name="Kohler A."/>
            <person name="Kues U."/>
            <person name="Lee Y.H."/>
            <person name="Lin Y.C."/>
            <person name="Lind M."/>
            <person name="Lindquist E."/>
            <person name="Lombard V."/>
            <person name="Lucas S."/>
            <person name="Lunden K."/>
            <person name="Morin E."/>
            <person name="Murat C."/>
            <person name="Park J."/>
            <person name="Raffaello T."/>
            <person name="Rouze P."/>
            <person name="Salamov A."/>
            <person name="Schmutz J."/>
            <person name="Solheim H."/>
            <person name="Stahlberg J."/>
            <person name="Velez H."/>
            <person name="de Vries R.P."/>
            <person name="Wiebenga A."/>
            <person name="Woodward S."/>
            <person name="Yakovlev I."/>
            <person name="Garbelotto M."/>
            <person name="Martin F."/>
            <person name="Grigoriev I.V."/>
            <person name="Stenlid J."/>
        </authorList>
    </citation>
    <scope>NUCLEOTIDE SEQUENCE [LARGE SCALE GENOMIC DNA]</scope>
    <source>
        <strain evidence="12 13">TC 32-1</strain>
    </source>
</reference>
<keyword evidence="3" id="KW-0813">Transport</keyword>
<feature type="domain" description="ABC transporter" evidence="11">
    <location>
        <begin position="824"/>
        <end position="1058"/>
    </location>
</feature>
<evidence type="ECO:0000256" key="7">
    <source>
        <dbReference type="ARBA" id="ARBA00022989"/>
    </source>
</evidence>
<dbReference type="EMBL" id="KI925456">
    <property type="protein sequence ID" value="ETW83754.1"/>
    <property type="molecule type" value="Genomic_DNA"/>
</dbReference>
<dbReference type="CDD" id="cd03232">
    <property type="entry name" value="ABCG_PDR_domain2"/>
    <property type="match status" value="1"/>
</dbReference>
<dbReference type="OrthoDB" id="245989at2759"/>
<keyword evidence="6" id="KW-0067">ATP-binding</keyword>